<proteinExistence type="predicted"/>
<sequence>MRKELSDIFRGISGSLGEGPEDVTRAGVLLAVILVLAGFLIEFYVHAHWILYLVFTILILLAPLLGHTPGNGAVFLMTVFQLVFWTKTGARHLASKDKDRLKNKISMGMFWGFSGIFY</sequence>
<evidence type="ECO:0000256" key="1">
    <source>
        <dbReference type="SAM" id="Phobius"/>
    </source>
</evidence>
<dbReference type="EMBL" id="DWWV01000041">
    <property type="protein sequence ID" value="HJC09896.1"/>
    <property type="molecule type" value="Genomic_DNA"/>
</dbReference>
<name>A0A9D2N4I4_9FIRM</name>
<evidence type="ECO:0000313" key="3">
    <source>
        <dbReference type="Proteomes" id="UP000823893"/>
    </source>
</evidence>
<feature type="transmembrane region" description="Helical" evidence="1">
    <location>
        <begin position="72"/>
        <end position="90"/>
    </location>
</feature>
<reference evidence="2" key="2">
    <citation type="submission" date="2021-04" db="EMBL/GenBank/DDBJ databases">
        <authorList>
            <person name="Gilroy R."/>
        </authorList>
    </citation>
    <scope>NUCLEOTIDE SEQUENCE</scope>
    <source>
        <strain evidence="2">ChiSxjej6B18-287</strain>
    </source>
</reference>
<evidence type="ECO:0000313" key="2">
    <source>
        <dbReference type="EMBL" id="HJC09896.1"/>
    </source>
</evidence>
<protein>
    <submittedName>
        <fullName evidence="2">Uncharacterized protein</fullName>
    </submittedName>
</protein>
<accession>A0A9D2N4I4</accession>
<feature type="transmembrane region" description="Helical" evidence="1">
    <location>
        <begin position="49"/>
        <end position="66"/>
    </location>
</feature>
<dbReference type="AlphaFoldDB" id="A0A9D2N4I4"/>
<dbReference type="Proteomes" id="UP000823893">
    <property type="component" value="Unassembled WGS sequence"/>
</dbReference>
<organism evidence="2 3">
    <name type="scientific">Candidatus Blautia merdigallinarum</name>
    <dbReference type="NCBI Taxonomy" id="2838495"/>
    <lineage>
        <taxon>Bacteria</taxon>
        <taxon>Bacillati</taxon>
        <taxon>Bacillota</taxon>
        <taxon>Clostridia</taxon>
        <taxon>Lachnospirales</taxon>
        <taxon>Lachnospiraceae</taxon>
        <taxon>Blautia</taxon>
    </lineage>
</organism>
<keyword evidence="1" id="KW-1133">Transmembrane helix</keyword>
<gene>
    <name evidence="2" type="ORF">H9935_03660</name>
</gene>
<comment type="caution">
    <text evidence="2">The sequence shown here is derived from an EMBL/GenBank/DDBJ whole genome shotgun (WGS) entry which is preliminary data.</text>
</comment>
<reference evidence="2" key="1">
    <citation type="journal article" date="2021" name="PeerJ">
        <title>Extensive microbial diversity within the chicken gut microbiome revealed by metagenomics and culture.</title>
        <authorList>
            <person name="Gilroy R."/>
            <person name="Ravi A."/>
            <person name="Getino M."/>
            <person name="Pursley I."/>
            <person name="Horton D.L."/>
            <person name="Alikhan N.F."/>
            <person name="Baker D."/>
            <person name="Gharbi K."/>
            <person name="Hall N."/>
            <person name="Watson M."/>
            <person name="Adriaenssens E.M."/>
            <person name="Foster-Nyarko E."/>
            <person name="Jarju S."/>
            <person name="Secka A."/>
            <person name="Antonio M."/>
            <person name="Oren A."/>
            <person name="Chaudhuri R.R."/>
            <person name="La Ragione R."/>
            <person name="Hildebrand F."/>
            <person name="Pallen M.J."/>
        </authorList>
    </citation>
    <scope>NUCLEOTIDE SEQUENCE</scope>
    <source>
        <strain evidence="2">ChiSxjej6B18-287</strain>
    </source>
</reference>
<keyword evidence="1" id="KW-0472">Membrane</keyword>
<keyword evidence="1" id="KW-0812">Transmembrane</keyword>
<feature type="transmembrane region" description="Helical" evidence="1">
    <location>
        <begin position="26"/>
        <end position="44"/>
    </location>
</feature>